<keyword evidence="1 2" id="KW-0238">DNA-binding</keyword>
<dbReference type="GO" id="GO:0003700">
    <property type="term" value="F:DNA-binding transcription factor activity"/>
    <property type="evidence" value="ECO:0007669"/>
    <property type="project" value="TreeGrafter"/>
</dbReference>
<dbReference type="EMBL" id="BSDP01000001">
    <property type="protein sequence ID" value="GLI28334.1"/>
    <property type="molecule type" value="Genomic_DNA"/>
</dbReference>
<sequence>MATRTERARPLSPEDRRAAIADAVVPLLIAHGRDVSTRQIAEAACVAEGTLFRAFDDKDAIIDAAVTRYLDPEPLRRQLRAIDASRPLEWKVEQVLAHLRERFRGIIGVMSALGTRTPPHRDHHHHNNVYEAIIADLLAPDADRLTATPSQVARYLRLVAFASSVPAFGESIGLDADELVALITNGIASGHPLAPHEHHPETRQEAAL</sequence>
<evidence type="ECO:0000313" key="5">
    <source>
        <dbReference type="Proteomes" id="UP001144396"/>
    </source>
</evidence>
<protein>
    <recommendedName>
        <fullName evidence="3">HTH tetR-type domain-containing protein</fullName>
    </recommendedName>
</protein>
<dbReference type="InterPro" id="IPR050109">
    <property type="entry name" value="HTH-type_TetR-like_transc_reg"/>
</dbReference>
<dbReference type="RefSeq" id="WP_281885614.1">
    <property type="nucleotide sequence ID" value="NZ_BSDP01000001.1"/>
</dbReference>
<proteinExistence type="predicted"/>
<dbReference type="SUPFAM" id="SSF46689">
    <property type="entry name" value="Homeodomain-like"/>
    <property type="match status" value="1"/>
</dbReference>
<name>A0A9W6FPS3_9MICO</name>
<feature type="domain" description="HTH tetR-type" evidence="3">
    <location>
        <begin position="14"/>
        <end position="73"/>
    </location>
</feature>
<feature type="DNA-binding region" description="H-T-H motif" evidence="2">
    <location>
        <begin position="36"/>
        <end position="55"/>
    </location>
</feature>
<dbReference type="Pfam" id="PF00440">
    <property type="entry name" value="TetR_N"/>
    <property type="match status" value="1"/>
</dbReference>
<organism evidence="4 5">
    <name type="scientific">Agromyces rhizosphaerae</name>
    <dbReference type="NCBI Taxonomy" id="88374"/>
    <lineage>
        <taxon>Bacteria</taxon>
        <taxon>Bacillati</taxon>
        <taxon>Actinomycetota</taxon>
        <taxon>Actinomycetes</taxon>
        <taxon>Micrococcales</taxon>
        <taxon>Microbacteriaceae</taxon>
        <taxon>Agromyces</taxon>
    </lineage>
</organism>
<dbReference type="PROSITE" id="PS50977">
    <property type="entry name" value="HTH_TETR_2"/>
    <property type="match status" value="1"/>
</dbReference>
<gene>
    <name evidence="4" type="ORF">ARHIZOSPH14_25760</name>
</gene>
<evidence type="ECO:0000256" key="2">
    <source>
        <dbReference type="PROSITE-ProRule" id="PRU00335"/>
    </source>
</evidence>
<dbReference type="GO" id="GO:0000976">
    <property type="term" value="F:transcription cis-regulatory region binding"/>
    <property type="evidence" value="ECO:0007669"/>
    <property type="project" value="TreeGrafter"/>
</dbReference>
<comment type="caution">
    <text evidence="4">The sequence shown here is derived from an EMBL/GenBank/DDBJ whole genome shotgun (WGS) entry which is preliminary data.</text>
</comment>
<dbReference type="Proteomes" id="UP001144396">
    <property type="component" value="Unassembled WGS sequence"/>
</dbReference>
<accession>A0A9W6FPS3</accession>
<dbReference type="Gene3D" id="1.10.357.10">
    <property type="entry name" value="Tetracycline Repressor, domain 2"/>
    <property type="match status" value="1"/>
</dbReference>
<reference evidence="4" key="1">
    <citation type="submission" date="2022-12" db="EMBL/GenBank/DDBJ databases">
        <title>Reference genome sequencing for broad-spectrum identification of bacterial and archaeal isolates by mass spectrometry.</title>
        <authorList>
            <person name="Sekiguchi Y."/>
            <person name="Tourlousse D.M."/>
        </authorList>
    </citation>
    <scope>NUCLEOTIDE SEQUENCE</scope>
    <source>
        <strain evidence="4">14</strain>
    </source>
</reference>
<dbReference type="AlphaFoldDB" id="A0A9W6FPS3"/>
<dbReference type="PANTHER" id="PTHR30055">
    <property type="entry name" value="HTH-TYPE TRANSCRIPTIONAL REGULATOR RUTR"/>
    <property type="match status" value="1"/>
</dbReference>
<dbReference type="InterPro" id="IPR009057">
    <property type="entry name" value="Homeodomain-like_sf"/>
</dbReference>
<evidence type="ECO:0000256" key="1">
    <source>
        <dbReference type="ARBA" id="ARBA00023125"/>
    </source>
</evidence>
<evidence type="ECO:0000259" key="3">
    <source>
        <dbReference type="PROSITE" id="PS50977"/>
    </source>
</evidence>
<dbReference type="InterPro" id="IPR001647">
    <property type="entry name" value="HTH_TetR"/>
</dbReference>
<evidence type="ECO:0000313" key="4">
    <source>
        <dbReference type="EMBL" id="GLI28334.1"/>
    </source>
</evidence>
<dbReference type="PANTHER" id="PTHR30055:SF200">
    <property type="entry name" value="HTH-TYPE TRANSCRIPTIONAL REPRESSOR BDCR"/>
    <property type="match status" value="1"/>
</dbReference>
<keyword evidence="5" id="KW-1185">Reference proteome</keyword>